<dbReference type="GO" id="GO:0043916">
    <property type="term" value="F:DNA-7-methylguanine glycosylase activity"/>
    <property type="evidence" value="ECO:0007669"/>
    <property type="project" value="TreeGrafter"/>
</dbReference>
<dbReference type="PANTHER" id="PTHR43003">
    <property type="entry name" value="DNA-3-METHYLADENINE GLYCOSYLASE"/>
    <property type="match status" value="1"/>
</dbReference>
<proteinExistence type="inferred from homology"/>
<keyword evidence="4" id="KW-0227">DNA damage</keyword>
<evidence type="ECO:0000256" key="5">
    <source>
        <dbReference type="ARBA" id="ARBA00023204"/>
    </source>
</evidence>
<dbReference type="EC" id="3.2.2.21" evidence="3"/>
<dbReference type="InterPro" id="IPR011257">
    <property type="entry name" value="DNA_glycosylase"/>
</dbReference>
<dbReference type="GO" id="GO:0032131">
    <property type="term" value="F:alkylated DNA binding"/>
    <property type="evidence" value="ECO:0007669"/>
    <property type="project" value="TreeGrafter"/>
</dbReference>
<name>A0A953T553_9BURK</name>
<dbReference type="PANTHER" id="PTHR43003:SF5">
    <property type="entry name" value="DNA-3-METHYLADENINE GLYCOSYLASE"/>
    <property type="match status" value="1"/>
</dbReference>
<comment type="caution">
    <text evidence="7">The sequence shown here is derived from an EMBL/GenBank/DDBJ whole genome shotgun (WGS) entry which is preliminary data.</text>
</comment>
<dbReference type="CDD" id="cd00056">
    <property type="entry name" value="ENDO3c"/>
    <property type="match status" value="1"/>
</dbReference>
<reference evidence="7" key="1">
    <citation type="submission" date="2021-07" db="EMBL/GenBank/DDBJ databases">
        <title>New genus and species of the family Alcaligenaceae.</title>
        <authorList>
            <person name="Hahn M.W."/>
        </authorList>
    </citation>
    <scope>NUCLEOTIDE SEQUENCE</scope>
    <source>
        <strain evidence="7">LF4-65</strain>
    </source>
</reference>
<protein>
    <recommendedName>
        <fullName evidence="3">DNA-3-methyladenine glycosylase II</fullName>
        <ecNumber evidence="3">3.2.2.21</ecNumber>
    </recommendedName>
</protein>
<dbReference type="GO" id="GO:0008725">
    <property type="term" value="F:DNA-3-methyladenine glycosylase activity"/>
    <property type="evidence" value="ECO:0007669"/>
    <property type="project" value="TreeGrafter"/>
</dbReference>
<evidence type="ECO:0000313" key="7">
    <source>
        <dbReference type="EMBL" id="MBZ1351246.1"/>
    </source>
</evidence>
<accession>A0A953T553</accession>
<dbReference type="InterPro" id="IPR051912">
    <property type="entry name" value="Alkylbase_DNA_Glycosylase/TA"/>
</dbReference>
<evidence type="ECO:0000256" key="2">
    <source>
        <dbReference type="ARBA" id="ARBA00010817"/>
    </source>
</evidence>
<keyword evidence="8" id="KW-1185">Reference proteome</keyword>
<comment type="similarity">
    <text evidence="2">Belongs to the alkylbase DNA glycosidase AlkA family.</text>
</comment>
<dbReference type="GO" id="GO:0006307">
    <property type="term" value="P:DNA alkylation repair"/>
    <property type="evidence" value="ECO:0007669"/>
    <property type="project" value="TreeGrafter"/>
</dbReference>
<dbReference type="FunFam" id="1.10.340.30:FF:000004">
    <property type="entry name" value="DNA-3-methyladenine glycosylase II"/>
    <property type="match status" value="1"/>
</dbReference>
<evidence type="ECO:0000313" key="8">
    <source>
        <dbReference type="Proteomes" id="UP000739565"/>
    </source>
</evidence>
<dbReference type="InterPro" id="IPR003265">
    <property type="entry name" value="HhH-GPD_domain"/>
</dbReference>
<dbReference type="SUPFAM" id="SSF48150">
    <property type="entry name" value="DNA-glycosylase"/>
    <property type="match status" value="1"/>
</dbReference>
<comment type="catalytic activity">
    <reaction evidence="1">
        <text>Hydrolysis of alkylated DNA, releasing 3-methyladenine, 3-methylguanine, 7-methylguanine and 7-methyladenine.</text>
        <dbReference type="EC" id="3.2.2.21"/>
    </reaction>
</comment>
<evidence type="ECO:0000256" key="4">
    <source>
        <dbReference type="ARBA" id="ARBA00022763"/>
    </source>
</evidence>
<dbReference type="GO" id="GO:0006285">
    <property type="term" value="P:base-excision repair, AP site formation"/>
    <property type="evidence" value="ECO:0007669"/>
    <property type="project" value="TreeGrafter"/>
</dbReference>
<gene>
    <name evidence="7" type="ORF">KZZ10_11375</name>
</gene>
<evidence type="ECO:0000259" key="6">
    <source>
        <dbReference type="SMART" id="SM00478"/>
    </source>
</evidence>
<dbReference type="AlphaFoldDB" id="A0A953T553"/>
<dbReference type="Pfam" id="PF00730">
    <property type="entry name" value="HhH-GPD"/>
    <property type="match status" value="1"/>
</dbReference>
<evidence type="ECO:0000256" key="3">
    <source>
        <dbReference type="ARBA" id="ARBA00012000"/>
    </source>
</evidence>
<dbReference type="GO" id="GO:0032993">
    <property type="term" value="C:protein-DNA complex"/>
    <property type="evidence" value="ECO:0007669"/>
    <property type="project" value="TreeGrafter"/>
</dbReference>
<organism evidence="7 8">
    <name type="scientific">Zwartia hollandica</name>
    <dbReference type="NCBI Taxonomy" id="324606"/>
    <lineage>
        <taxon>Bacteria</taxon>
        <taxon>Pseudomonadati</taxon>
        <taxon>Pseudomonadota</taxon>
        <taxon>Betaproteobacteria</taxon>
        <taxon>Burkholderiales</taxon>
        <taxon>Alcaligenaceae</taxon>
        <taxon>Zwartia</taxon>
    </lineage>
</organism>
<dbReference type="RefSeq" id="WP_259661656.1">
    <property type="nucleotide sequence ID" value="NZ_JAHXRI010000010.1"/>
</dbReference>
<dbReference type="Gene3D" id="1.10.1670.40">
    <property type="match status" value="1"/>
</dbReference>
<dbReference type="SMART" id="SM00478">
    <property type="entry name" value="ENDO3c"/>
    <property type="match status" value="1"/>
</dbReference>
<dbReference type="Proteomes" id="UP000739565">
    <property type="component" value="Unassembled WGS sequence"/>
</dbReference>
<dbReference type="Gene3D" id="1.10.340.30">
    <property type="entry name" value="Hypothetical protein, domain 2"/>
    <property type="match status" value="1"/>
</dbReference>
<evidence type="ECO:0000256" key="1">
    <source>
        <dbReference type="ARBA" id="ARBA00000086"/>
    </source>
</evidence>
<keyword evidence="5" id="KW-0234">DNA repair</keyword>
<feature type="domain" description="HhH-GPD" evidence="6">
    <location>
        <begin position="55"/>
        <end position="208"/>
    </location>
</feature>
<sequence length="214" mass="24273">MPDTVGQTIKPDYWDAAVAHLMRRDRIMKRLIPKFPNISLVSRGNPFMTLARSIVGQQISVKAAESVWQRLLLECGKRPTPASVQKAGVEKLRAAGLSGRKAEYILDLSTHFSEKLVHPKKWATMDDESVITELTAIRGIGRWTAEMFLIFNLQRPDVLPLDDVGLLNAISLHYFSGEPVSRFEAREVAQGWQPWSTVATWYLWRSLDPVPVEY</sequence>
<dbReference type="EMBL" id="JAHXRI010000010">
    <property type="protein sequence ID" value="MBZ1351246.1"/>
    <property type="molecule type" value="Genomic_DNA"/>
</dbReference>